<evidence type="ECO:0000313" key="1">
    <source>
        <dbReference type="EMBL" id="SMP33521.1"/>
    </source>
</evidence>
<reference evidence="1 2" key="1">
    <citation type="submission" date="2017-05" db="EMBL/GenBank/DDBJ databases">
        <authorList>
            <person name="Varghese N."/>
            <person name="Submissions S."/>
        </authorList>
    </citation>
    <scope>NUCLEOTIDE SEQUENCE [LARGE SCALE GENOMIC DNA]</scope>
    <source>
        <strain evidence="1 2">DSM 29734</strain>
    </source>
</reference>
<dbReference type="EMBL" id="FXTY01000009">
    <property type="protein sequence ID" value="SMP33521.1"/>
    <property type="molecule type" value="Genomic_DNA"/>
</dbReference>
<protein>
    <submittedName>
        <fullName evidence="1">Uncharacterized protein</fullName>
    </submittedName>
</protein>
<sequence length="50" mass="5614">MTFFPYVCFDCTSEEAKDVCSAVFDANDIVKMCFTDAPPKVGMQHMLSKD</sequence>
<keyword evidence="2" id="KW-1185">Reference proteome</keyword>
<accession>A0ABY1PH18</accession>
<dbReference type="RefSeq" id="WP_283427584.1">
    <property type="nucleotide sequence ID" value="NZ_FXTY01000009.1"/>
</dbReference>
<proteinExistence type="predicted"/>
<gene>
    <name evidence="1" type="ORF">SAMN06265373_10980</name>
</gene>
<organism evidence="1 2">
    <name type="scientific">Shimia sagamensis</name>
    <dbReference type="NCBI Taxonomy" id="1566352"/>
    <lineage>
        <taxon>Bacteria</taxon>
        <taxon>Pseudomonadati</taxon>
        <taxon>Pseudomonadota</taxon>
        <taxon>Alphaproteobacteria</taxon>
        <taxon>Rhodobacterales</taxon>
        <taxon>Roseobacteraceae</taxon>
    </lineage>
</organism>
<name>A0ABY1PH18_9RHOB</name>
<comment type="caution">
    <text evidence="1">The sequence shown here is derived from an EMBL/GenBank/DDBJ whole genome shotgun (WGS) entry which is preliminary data.</text>
</comment>
<evidence type="ECO:0000313" key="2">
    <source>
        <dbReference type="Proteomes" id="UP001157961"/>
    </source>
</evidence>
<dbReference type="Proteomes" id="UP001157961">
    <property type="component" value="Unassembled WGS sequence"/>
</dbReference>